<dbReference type="FunFam" id="3.40.50.300:FF:000589">
    <property type="entry name" value="ABC transporter, ATP-binding subunit"/>
    <property type="match status" value="1"/>
</dbReference>
<evidence type="ECO:0000256" key="2">
    <source>
        <dbReference type="ARBA" id="ARBA00022448"/>
    </source>
</evidence>
<keyword evidence="3" id="KW-1003">Cell membrane</keyword>
<evidence type="ECO:0000259" key="9">
    <source>
        <dbReference type="PROSITE" id="PS50893"/>
    </source>
</evidence>
<evidence type="ECO:0000313" key="11">
    <source>
        <dbReference type="Proteomes" id="UP000244066"/>
    </source>
</evidence>
<dbReference type="Pfam" id="PF13732">
    <property type="entry name" value="DrrA1-3_C"/>
    <property type="match status" value="1"/>
</dbReference>
<dbReference type="InterPro" id="IPR003593">
    <property type="entry name" value="AAA+_ATPase"/>
</dbReference>
<dbReference type="InterPro" id="IPR005894">
    <property type="entry name" value="DrrA"/>
</dbReference>
<dbReference type="Pfam" id="PF00005">
    <property type="entry name" value="ABC_tran"/>
    <property type="match status" value="1"/>
</dbReference>
<feature type="domain" description="ABC transporter" evidence="9">
    <location>
        <begin position="6"/>
        <end position="238"/>
    </location>
</feature>
<evidence type="ECO:0000256" key="6">
    <source>
        <dbReference type="ARBA" id="ARBA00022967"/>
    </source>
</evidence>
<dbReference type="InterPro" id="IPR027417">
    <property type="entry name" value="P-loop_NTPase"/>
</dbReference>
<evidence type="ECO:0000256" key="5">
    <source>
        <dbReference type="ARBA" id="ARBA00022840"/>
    </source>
</evidence>
<evidence type="ECO:0000256" key="1">
    <source>
        <dbReference type="ARBA" id="ARBA00004413"/>
    </source>
</evidence>
<evidence type="ECO:0000256" key="4">
    <source>
        <dbReference type="ARBA" id="ARBA00022741"/>
    </source>
</evidence>
<organism evidence="10 11">
    <name type="scientific">Candidatus Terraquivivens tikiterensis</name>
    <dbReference type="NCBI Taxonomy" id="1980982"/>
    <lineage>
        <taxon>Archaea</taxon>
        <taxon>Nitrososphaerota</taxon>
        <taxon>Candidatus Wolframiiraptoraceae</taxon>
        <taxon>Candidatus Terraquivivens</taxon>
    </lineage>
</organism>
<proteinExistence type="inferred from homology"/>
<dbReference type="GO" id="GO:0016887">
    <property type="term" value="F:ATP hydrolysis activity"/>
    <property type="evidence" value="ECO:0007669"/>
    <property type="project" value="InterPro"/>
</dbReference>
<evidence type="ECO:0000256" key="3">
    <source>
        <dbReference type="ARBA" id="ARBA00022475"/>
    </source>
</evidence>
<keyword evidence="7" id="KW-0472">Membrane</keyword>
<evidence type="ECO:0000256" key="8">
    <source>
        <dbReference type="ARBA" id="ARBA00049985"/>
    </source>
</evidence>
<dbReference type="GO" id="GO:0005524">
    <property type="term" value="F:ATP binding"/>
    <property type="evidence" value="ECO:0007669"/>
    <property type="project" value="UniProtKB-KW"/>
</dbReference>
<protein>
    <submittedName>
        <fullName evidence="10">ABC transporter ATP-binding protein</fullName>
    </submittedName>
</protein>
<accession>A0A2R7Y8H1</accession>
<comment type="subcellular location">
    <subcellularLocation>
        <location evidence="1">Cell membrane</location>
        <topology evidence="1">Peripheral membrane protein</topology>
        <orientation evidence="1">Cytoplasmic side</orientation>
    </subcellularLocation>
</comment>
<dbReference type="SMART" id="SM00382">
    <property type="entry name" value="AAA"/>
    <property type="match status" value="1"/>
</dbReference>
<dbReference type="EMBL" id="NDWU01000004">
    <property type="protein sequence ID" value="PUA33838.1"/>
    <property type="molecule type" value="Genomic_DNA"/>
</dbReference>
<dbReference type="PROSITE" id="PS50893">
    <property type="entry name" value="ABC_TRANSPORTER_2"/>
    <property type="match status" value="1"/>
</dbReference>
<gene>
    <name evidence="10" type="ORF">B9J98_02235</name>
</gene>
<keyword evidence="2" id="KW-0813">Transport</keyword>
<dbReference type="AlphaFoldDB" id="A0A2R7Y8H1"/>
<evidence type="ECO:0000313" key="10">
    <source>
        <dbReference type="EMBL" id="PUA33838.1"/>
    </source>
</evidence>
<dbReference type="Gene3D" id="3.40.50.300">
    <property type="entry name" value="P-loop containing nucleotide triphosphate hydrolases"/>
    <property type="match status" value="1"/>
</dbReference>
<dbReference type="GO" id="GO:0005886">
    <property type="term" value="C:plasma membrane"/>
    <property type="evidence" value="ECO:0007669"/>
    <property type="project" value="UniProtKB-SubCell"/>
</dbReference>
<keyword evidence="4" id="KW-0547">Nucleotide-binding</keyword>
<dbReference type="InterPro" id="IPR017871">
    <property type="entry name" value="ABC_transporter-like_CS"/>
</dbReference>
<keyword evidence="6" id="KW-1278">Translocase</keyword>
<dbReference type="PANTHER" id="PTHR43582:SF2">
    <property type="entry name" value="LINEARMYCIN RESISTANCE ATP-BINDING PROTEIN LNRL"/>
    <property type="match status" value="1"/>
</dbReference>
<dbReference type="GO" id="GO:1900753">
    <property type="term" value="P:doxorubicin transport"/>
    <property type="evidence" value="ECO:0007669"/>
    <property type="project" value="InterPro"/>
</dbReference>
<dbReference type="SUPFAM" id="SSF52540">
    <property type="entry name" value="P-loop containing nucleoside triphosphate hydrolases"/>
    <property type="match status" value="1"/>
</dbReference>
<comment type="similarity">
    <text evidence="8">Belongs to the ABC transporter superfamily. Drug exporter-1 (DrugE1) (TC 3.A.1.105) family.</text>
</comment>
<dbReference type="PANTHER" id="PTHR43582">
    <property type="entry name" value="LINEARMYCIN RESISTANCE ATP-BINDING PROTEIN LNRL"/>
    <property type="match status" value="1"/>
</dbReference>
<reference evidence="10 11" key="1">
    <citation type="submission" date="2017-04" db="EMBL/GenBank/DDBJ databases">
        <title>Draft Aigarchaeota genome from a New Zealand hot spring.</title>
        <authorList>
            <person name="Reysenbach A.-L."/>
            <person name="Donaho J.A."/>
            <person name="Gerhart J."/>
            <person name="Kelley J.F."/>
            <person name="Kouba K."/>
            <person name="Podar M."/>
            <person name="Stott M."/>
        </authorList>
    </citation>
    <scope>NUCLEOTIDE SEQUENCE [LARGE SCALE GENOMIC DNA]</scope>
    <source>
        <strain evidence="10">NZ13_MG1</strain>
    </source>
</reference>
<evidence type="ECO:0000256" key="7">
    <source>
        <dbReference type="ARBA" id="ARBA00023136"/>
    </source>
</evidence>
<dbReference type="InterPro" id="IPR003439">
    <property type="entry name" value="ABC_transporter-like_ATP-bd"/>
</dbReference>
<dbReference type="GO" id="GO:0043215">
    <property type="term" value="P:daunorubicin transport"/>
    <property type="evidence" value="ECO:0007669"/>
    <property type="project" value="InterPro"/>
</dbReference>
<dbReference type="Proteomes" id="UP000244066">
    <property type="component" value="Unassembled WGS sequence"/>
</dbReference>
<name>A0A2R7Y8H1_9ARCH</name>
<sequence length="334" mass="37384">MGKDVIEVEGLTKVFNKGFVAVDHVSFSVKEGEVFGFLGPNGAGKTTTVNMLITVLKPTEGRASVLGYDVVKQASMVRKVIGVVPQEYTADEDLTGYENIILCADLYGIPREVSKKRALELLELVELTRFKDKRVETYSGGMRRRLELACGLINTPKVLFLDEPTLGLDVQTRAAIWDYIKRLKREYGMTLFMTTHYLEEADALCDRIAIIDHGRIIAIGSPKELKEGLGGDIITISIKEDVDVSELIRSVDNVKDVRREGGSYRIKAESGEVTAPIIIETLRRKGYTVTRLSLTEPTLNDVYLEYTGKSMRDAEESREAFVAHRMTLRRARSK</sequence>
<dbReference type="NCBIfam" id="TIGR01188">
    <property type="entry name" value="drrA"/>
    <property type="match status" value="1"/>
</dbReference>
<dbReference type="PROSITE" id="PS00211">
    <property type="entry name" value="ABC_TRANSPORTER_1"/>
    <property type="match status" value="1"/>
</dbReference>
<keyword evidence="5 10" id="KW-0067">ATP-binding</keyword>
<dbReference type="InterPro" id="IPR025302">
    <property type="entry name" value="DrrA1/2-like_C"/>
</dbReference>
<comment type="caution">
    <text evidence="10">The sequence shown here is derived from an EMBL/GenBank/DDBJ whole genome shotgun (WGS) entry which is preliminary data.</text>
</comment>